<feature type="compositionally biased region" description="Basic and acidic residues" evidence="1">
    <location>
        <begin position="136"/>
        <end position="159"/>
    </location>
</feature>
<dbReference type="HOGENOM" id="CLU_503514_0_0_1"/>
<reference evidence="2" key="1">
    <citation type="submission" date="2011-03" db="EMBL/GenBank/DDBJ databases">
        <title>The Genome Sequence of Nematocida sp1 strain ERTm2.</title>
        <authorList>
            <consortium name="The Broad Institute Genome Sequencing Platform"/>
            <consortium name="The Broad Institute Genome Sequencing Center for Infectious Disease"/>
            <person name="Cuomo C."/>
            <person name="Troemel E."/>
            <person name="Young S.K."/>
            <person name="Zeng Q."/>
            <person name="Gargeya S."/>
            <person name="Fitzgerald M."/>
            <person name="Haas B."/>
            <person name="Abouelleil A."/>
            <person name="Alvarado L."/>
            <person name="Arachchi H.M."/>
            <person name="Berlin A."/>
            <person name="Brown A."/>
            <person name="Chapman S.B."/>
            <person name="Chen Z."/>
            <person name="Dunbar C."/>
            <person name="Freedman E."/>
            <person name="Gearin G."/>
            <person name="Gellesch M."/>
            <person name="Goldberg J."/>
            <person name="Griggs A."/>
            <person name="Gujja S."/>
            <person name="Heilman E.R."/>
            <person name="Heiman D."/>
            <person name="Howarth C."/>
            <person name="Larson L."/>
            <person name="Lui A."/>
            <person name="MacDonald P.J.P."/>
            <person name="Mehta T."/>
            <person name="Montmayeur A."/>
            <person name="Murphy C."/>
            <person name="Neiman D."/>
            <person name="Pearson M."/>
            <person name="Priest M."/>
            <person name="Roberts A."/>
            <person name="Saif S."/>
            <person name="Shea T."/>
            <person name="Shenoy N."/>
            <person name="Sisk P."/>
            <person name="Stolte C."/>
            <person name="Sykes S."/>
            <person name="White J."/>
            <person name="Yandava C."/>
            <person name="Wortman J."/>
            <person name="Nusbaum C."/>
            <person name="Birren B."/>
        </authorList>
    </citation>
    <scope>NUCLEOTIDE SEQUENCE</scope>
    <source>
        <strain evidence="2">ERTm2</strain>
    </source>
</reference>
<feature type="compositionally biased region" description="Basic residues" evidence="1">
    <location>
        <begin position="7"/>
        <end position="22"/>
    </location>
</feature>
<accession>H8ZFU8</accession>
<gene>
    <name evidence="2" type="ORF">NERG_02469</name>
</gene>
<dbReference type="Proteomes" id="UP000005622">
    <property type="component" value="Unassembled WGS sequence"/>
</dbReference>
<feature type="region of interest" description="Disordered" evidence="1">
    <location>
        <begin position="1"/>
        <end position="25"/>
    </location>
</feature>
<feature type="region of interest" description="Disordered" evidence="1">
    <location>
        <begin position="133"/>
        <end position="159"/>
    </location>
</feature>
<dbReference type="STRING" id="944018.H8ZFU8"/>
<evidence type="ECO:0000256" key="1">
    <source>
        <dbReference type="SAM" id="MobiDB-lite"/>
    </source>
</evidence>
<dbReference type="AlphaFoldDB" id="H8ZFU8"/>
<organism evidence="2">
    <name type="scientific">Nematocida ausubeli (strain ATCC PRA-371 / ERTm2)</name>
    <name type="common">Nematode killer fungus</name>
    <dbReference type="NCBI Taxonomy" id="1913371"/>
    <lineage>
        <taxon>Eukaryota</taxon>
        <taxon>Fungi</taxon>
        <taxon>Fungi incertae sedis</taxon>
        <taxon>Microsporidia</taxon>
        <taxon>Nematocida</taxon>
    </lineage>
</organism>
<dbReference type="EMBL" id="JH604641">
    <property type="protein sequence ID" value="EHY64500.1"/>
    <property type="molecule type" value="Genomic_DNA"/>
</dbReference>
<sequence length="541" mass="62331">MTGERRRNWHSRKGNKRTHPRRYYTNPLEDRYANYEETGRRGWHSSYSPEREQLQYDAYMQQRHRPWGTQYQSRYTHRERDYASETLHPAEQKEEIPCAQSSHPEEAIEEAIEEYVSLEEIQDLSITYTDSSAYADSHKEKEATEAPHRDTHKSQKRRKIEEDAIEIYEREQNAPKTTENKTVITEQYTHQDVPEEGEGKEEIVEEGEEIFSQPVPTEEEEGGEGADFASAVREQFSQPAPTEEVKEFTEVKQEPVTVEELVTRQELVPVEELFNYSQQEPVTVKDLVSQSQELVPVEEPVSQSQELVTVKDLVTRQEPVTVRVLVSQPQELVPVKELVTRQEPVTVEELVPVDELVPVEKLVTVKDLVSQPQELVLVEEFSEVRQELVTRQEDPDINQQELVPVEELVSQSQEEPVTQQIINMEIINQQAEEDLASQEITSHELIMPDSDSCLINEQTDRIAYELIHAHSGINLVPEGAVDTDIAPLNIPVFKNISTETEIYTPSDTINTVAYDYRADTSEDISRPESIPSIYTYLMAKV</sequence>
<name>H8ZFU8_NEMA1</name>
<evidence type="ECO:0000313" key="2">
    <source>
        <dbReference type="EMBL" id="EHY64500.1"/>
    </source>
</evidence>
<proteinExistence type="predicted"/>
<protein>
    <submittedName>
        <fullName evidence="2">Uncharacterized protein</fullName>
    </submittedName>
</protein>